<organism evidence="1 2">
    <name type="scientific">Streptomyces flavotricini</name>
    <dbReference type="NCBI Taxonomy" id="66888"/>
    <lineage>
        <taxon>Bacteria</taxon>
        <taxon>Bacillati</taxon>
        <taxon>Actinomycetota</taxon>
        <taxon>Actinomycetes</taxon>
        <taxon>Kitasatosporales</taxon>
        <taxon>Streptomycetaceae</taxon>
        <taxon>Streptomyces</taxon>
    </lineage>
</organism>
<evidence type="ECO:0000313" key="2">
    <source>
        <dbReference type="Proteomes" id="UP001520654"/>
    </source>
</evidence>
<evidence type="ECO:0008006" key="3">
    <source>
        <dbReference type="Google" id="ProtNLM"/>
    </source>
</evidence>
<keyword evidence="2" id="KW-1185">Reference proteome</keyword>
<proteinExistence type="predicted"/>
<dbReference type="RefSeq" id="WP_229343475.1">
    <property type="nucleotide sequence ID" value="NZ_JAINUL010000001.1"/>
</dbReference>
<accession>A0ABS8EGG4</accession>
<reference evidence="1 2" key="1">
    <citation type="submission" date="2021-08" db="EMBL/GenBank/DDBJ databases">
        <title>Genomic Architecture of Streptomyces flavotricini NGL1 and Streptomyces erythrochromogenes HMS4 With Differential Plant Beneficial attributes and laccase production capabilities.</title>
        <authorList>
            <person name="Salwan R."/>
            <person name="Kaur R."/>
            <person name="Sharma V."/>
        </authorList>
    </citation>
    <scope>NUCLEOTIDE SEQUENCE [LARGE SCALE GENOMIC DNA]</scope>
    <source>
        <strain evidence="1 2">NGL1</strain>
    </source>
</reference>
<sequence>MSDPHTPHEWDGDQLRELALFVRTHSGKGPGILWPEHADPDDWRRSPETLAAGITLLLGRPVTVRSGPSPTAPNTADLLVLQQTGSSRWRLGAAGIRTTAQDLRLRSGEALFIPGGYTARVEQTASSGLLCLTIGTATPASTA</sequence>
<name>A0ABS8EGG4_9ACTN</name>
<comment type="caution">
    <text evidence="1">The sequence shown here is derived from an EMBL/GenBank/DDBJ whole genome shotgun (WGS) entry which is preliminary data.</text>
</comment>
<dbReference type="Proteomes" id="UP001520654">
    <property type="component" value="Unassembled WGS sequence"/>
</dbReference>
<gene>
    <name evidence="1" type="ORF">K7B10_36405</name>
</gene>
<protein>
    <recommendedName>
        <fullName evidence="3">Cupin</fullName>
    </recommendedName>
</protein>
<dbReference type="EMBL" id="JAINUL010000001">
    <property type="protein sequence ID" value="MCC0100173.1"/>
    <property type="molecule type" value="Genomic_DNA"/>
</dbReference>
<evidence type="ECO:0000313" key="1">
    <source>
        <dbReference type="EMBL" id="MCC0100173.1"/>
    </source>
</evidence>